<name>A0A0G4PUU7_PENC3</name>
<evidence type="ECO:0000313" key="2">
    <source>
        <dbReference type="Proteomes" id="UP000053732"/>
    </source>
</evidence>
<proteinExistence type="predicted"/>
<dbReference type="STRING" id="1429867.A0A0G4PUU7"/>
<accession>A0A0G4PUU7</accession>
<dbReference type="Proteomes" id="UP000053732">
    <property type="component" value="Unassembled WGS sequence"/>
</dbReference>
<reference evidence="1 2" key="1">
    <citation type="journal article" date="2014" name="Nat. Commun.">
        <title>Multiple recent horizontal transfers of a large genomic region in cheese making fungi.</title>
        <authorList>
            <person name="Cheeseman K."/>
            <person name="Ropars J."/>
            <person name="Renault P."/>
            <person name="Dupont J."/>
            <person name="Gouzy J."/>
            <person name="Branca A."/>
            <person name="Abraham A.L."/>
            <person name="Ceppi M."/>
            <person name="Conseiller E."/>
            <person name="Debuchy R."/>
            <person name="Malagnac F."/>
            <person name="Goarin A."/>
            <person name="Silar P."/>
            <person name="Lacoste S."/>
            <person name="Sallet E."/>
            <person name="Bensimon A."/>
            <person name="Giraud T."/>
            <person name="Brygoo Y."/>
        </authorList>
    </citation>
    <scope>NUCLEOTIDE SEQUENCE [LARGE SCALE GENOMIC DNA]</scope>
    <source>
        <strain evidence="2">FM 013</strain>
    </source>
</reference>
<keyword evidence="2" id="KW-1185">Reference proteome</keyword>
<organism evidence="1 2">
    <name type="scientific">Penicillium camemberti (strain FM 013)</name>
    <dbReference type="NCBI Taxonomy" id="1429867"/>
    <lineage>
        <taxon>Eukaryota</taxon>
        <taxon>Fungi</taxon>
        <taxon>Dikarya</taxon>
        <taxon>Ascomycota</taxon>
        <taxon>Pezizomycotina</taxon>
        <taxon>Eurotiomycetes</taxon>
        <taxon>Eurotiomycetidae</taxon>
        <taxon>Eurotiales</taxon>
        <taxon>Aspergillaceae</taxon>
        <taxon>Penicillium</taxon>
    </lineage>
</organism>
<sequence>MRQLYKAYVTPVINYTSTAALIRVLSTFRTVTIATLNIKQKEAFLEIEIKSDREIAIERAEAVRSIVDIVVYSDTSGREDHLDTTAAILNNSLETSDSIQV</sequence>
<dbReference type="EMBL" id="HG793179">
    <property type="protein sequence ID" value="CRL30198.1"/>
    <property type="molecule type" value="Genomic_DNA"/>
</dbReference>
<dbReference type="AlphaFoldDB" id="A0A0G4PUU7"/>
<evidence type="ECO:0000313" key="1">
    <source>
        <dbReference type="EMBL" id="CRL30198.1"/>
    </source>
</evidence>
<gene>
    <name evidence="1" type="ORF">PCAMFM013_S046g000002</name>
</gene>
<protein>
    <submittedName>
        <fullName evidence="1">Str. FM013</fullName>
    </submittedName>
</protein>